<dbReference type="SUPFAM" id="SSF54427">
    <property type="entry name" value="NTF2-like"/>
    <property type="match status" value="1"/>
</dbReference>
<feature type="chain" id="PRO_5013018514" description="DUF4864 domain-containing protein" evidence="1">
    <location>
        <begin position="23"/>
        <end position="137"/>
    </location>
</feature>
<dbReference type="InterPro" id="IPR032347">
    <property type="entry name" value="DUF4864"/>
</dbReference>
<dbReference type="Proteomes" id="UP000183859">
    <property type="component" value="Chromosome"/>
</dbReference>
<reference evidence="3" key="1">
    <citation type="submission" date="2016-07" db="EMBL/GenBank/DDBJ databases">
        <title>Phaeobacter portensis sp. nov., a tropodithietic acid producing bacterium isolated from a German harbor.</title>
        <authorList>
            <person name="Freese H.M."/>
            <person name="Bunk B."/>
            <person name="Breider S."/>
            <person name="Brinkhoff T."/>
        </authorList>
    </citation>
    <scope>NUCLEOTIDE SEQUENCE [LARGE SCALE GENOMIC DNA]</scope>
    <source>
        <strain evidence="3">P97</strain>
    </source>
</reference>
<gene>
    <name evidence="2" type="ORF">PhaeoP97_02560</name>
</gene>
<keyword evidence="3" id="KW-1185">Reference proteome</keyword>
<feature type="signal peptide" evidence="1">
    <location>
        <begin position="1"/>
        <end position="22"/>
    </location>
</feature>
<dbReference type="InterPro" id="IPR032710">
    <property type="entry name" value="NTF2-like_dom_sf"/>
</dbReference>
<evidence type="ECO:0000313" key="2">
    <source>
        <dbReference type="EMBL" id="APG47939.1"/>
    </source>
</evidence>
<evidence type="ECO:0000313" key="3">
    <source>
        <dbReference type="Proteomes" id="UP000183859"/>
    </source>
</evidence>
<dbReference type="EMBL" id="CP016364">
    <property type="protein sequence ID" value="APG47939.1"/>
    <property type="molecule type" value="Genomic_DNA"/>
</dbReference>
<dbReference type="STRING" id="1844006.PhaeoP97_02560"/>
<name>A0A1L3I707_9RHOB</name>
<keyword evidence="1" id="KW-0732">Signal</keyword>
<dbReference type="OrthoDB" id="9130422at2"/>
<evidence type="ECO:0000256" key="1">
    <source>
        <dbReference type="SAM" id="SignalP"/>
    </source>
</evidence>
<sequence length="137" mass="14931" precursor="true">MRKFMLMSICVAMMALPVSASAEGRDTAITGVIHDQIAAFLRGDAEAAFAHASPMIQGLFGSSERFAAMVQSGYPMVWQPDEVRYLDLRTVAGGLWQRVMITDPEGRVHLLDYQMVETGAGWKINAVQLLTAEAPTA</sequence>
<organism evidence="2 3">
    <name type="scientific">Phaeobacter porticola</name>
    <dbReference type="NCBI Taxonomy" id="1844006"/>
    <lineage>
        <taxon>Bacteria</taxon>
        <taxon>Pseudomonadati</taxon>
        <taxon>Pseudomonadota</taxon>
        <taxon>Alphaproteobacteria</taxon>
        <taxon>Rhodobacterales</taxon>
        <taxon>Roseobacteraceae</taxon>
        <taxon>Phaeobacter</taxon>
    </lineage>
</organism>
<accession>A0A1L3I707</accession>
<dbReference type="KEGG" id="php:PhaeoP97_02560"/>
<dbReference type="AlphaFoldDB" id="A0A1L3I707"/>
<dbReference type="RefSeq" id="WP_072505351.1">
    <property type="nucleotide sequence ID" value="NZ_CP016364.1"/>
</dbReference>
<proteinExistence type="predicted"/>
<dbReference type="Pfam" id="PF16156">
    <property type="entry name" value="DUF4864"/>
    <property type="match status" value="1"/>
</dbReference>
<protein>
    <recommendedName>
        <fullName evidence="4">DUF4864 domain-containing protein</fullName>
    </recommendedName>
</protein>
<evidence type="ECO:0008006" key="4">
    <source>
        <dbReference type="Google" id="ProtNLM"/>
    </source>
</evidence>